<dbReference type="InterPro" id="IPR044846">
    <property type="entry name" value="GH10"/>
</dbReference>
<keyword evidence="3 6" id="KW-0119">Carbohydrate metabolism</keyword>
<evidence type="ECO:0000256" key="2">
    <source>
        <dbReference type="ARBA" id="ARBA00022801"/>
    </source>
</evidence>
<dbReference type="SUPFAM" id="SSF49785">
    <property type="entry name" value="Galactose-binding domain-like"/>
    <property type="match status" value="1"/>
</dbReference>
<evidence type="ECO:0000313" key="12">
    <source>
        <dbReference type="Proteomes" id="UP001151002"/>
    </source>
</evidence>
<dbReference type="InterPro" id="IPR012291">
    <property type="entry name" value="CBM2_carb-bd_dom_sf"/>
</dbReference>
<dbReference type="SMART" id="SM00637">
    <property type="entry name" value="CBD_II"/>
    <property type="match status" value="1"/>
</dbReference>
<organism evidence="11 12">
    <name type="scientific">Paractinoplanes pyxinae</name>
    <dbReference type="NCBI Taxonomy" id="2997416"/>
    <lineage>
        <taxon>Bacteria</taxon>
        <taxon>Bacillati</taxon>
        <taxon>Actinomycetota</taxon>
        <taxon>Actinomycetes</taxon>
        <taxon>Micromonosporales</taxon>
        <taxon>Micromonosporaceae</taxon>
        <taxon>Paractinoplanes</taxon>
    </lineage>
</organism>
<dbReference type="InterPro" id="IPR017853">
    <property type="entry name" value="GH"/>
</dbReference>
<keyword evidence="12" id="KW-1185">Reference proteome</keyword>
<dbReference type="InterPro" id="IPR008979">
    <property type="entry name" value="Galactose-bd-like_sf"/>
</dbReference>
<evidence type="ECO:0000259" key="9">
    <source>
        <dbReference type="PROSITE" id="PS51173"/>
    </source>
</evidence>
<dbReference type="Pfam" id="PF00331">
    <property type="entry name" value="Glyco_hydro_10"/>
    <property type="match status" value="1"/>
</dbReference>
<evidence type="ECO:0000259" key="10">
    <source>
        <dbReference type="PROSITE" id="PS51760"/>
    </source>
</evidence>
<comment type="similarity">
    <text evidence="6">Belongs to the glycosyl hydrolase 10 (cellulase F) family.</text>
</comment>
<dbReference type="Proteomes" id="UP001151002">
    <property type="component" value="Unassembled WGS sequence"/>
</dbReference>
<dbReference type="EMBL" id="JAPNTZ010000005">
    <property type="protein sequence ID" value="MCY1139308.1"/>
    <property type="molecule type" value="Genomic_DNA"/>
</dbReference>
<feature type="domain" description="GH10" evidence="10">
    <location>
        <begin position="188"/>
        <end position="519"/>
    </location>
</feature>
<evidence type="ECO:0000256" key="5">
    <source>
        <dbReference type="ARBA" id="ARBA00023326"/>
    </source>
</evidence>
<keyword evidence="4 6" id="KW-0326">Glycosidase</keyword>
<gene>
    <name evidence="11" type="ORF">OWR29_15015</name>
</gene>
<reference evidence="11" key="1">
    <citation type="submission" date="2022-11" db="EMBL/GenBank/DDBJ databases">
        <authorList>
            <person name="Somphong A."/>
            <person name="Phongsopitanun W."/>
        </authorList>
    </citation>
    <scope>NUCLEOTIDE SEQUENCE</scope>
    <source>
        <strain evidence="11">Pm04-4</strain>
    </source>
</reference>
<evidence type="ECO:0000256" key="3">
    <source>
        <dbReference type="ARBA" id="ARBA00023277"/>
    </source>
</evidence>
<feature type="region of interest" description="Disordered" evidence="7">
    <location>
        <begin position="518"/>
        <end position="555"/>
    </location>
</feature>
<name>A0ABT4AYI1_9ACTN</name>
<dbReference type="PRINTS" id="PR00134">
    <property type="entry name" value="GLHYDRLASE10"/>
</dbReference>
<keyword evidence="2 6" id="KW-0378">Hydrolase</keyword>
<keyword evidence="5 6" id="KW-0624">Polysaccharide degradation</keyword>
<dbReference type="Gene3D" id="2.60.120.260">
    <property type="entry name" value="Galactose-binding domain-like"/>
    <property type="match status" value="1"/>
</dbReference>
<evidence type="ECO:0000256" key="7">
    <source>
        <dbReference type="SAM" id="MobiDB-lite"/>
    </source>
</evidence>
<evidence type="ECO:0000256" key="8">
    <source>
        <dbReference type="SAM" id="SignalP"/>
    </source>
</evidence>
<dbReference type="PROSITE" id="PS51760">
    <property type="entry name" value="GH10_2"/>
    <property type="match status" value="1"/>
</dbReference>
<dbReference type="EC" id="3.2.1.8" evidence="6"/>
<accession>A0ABT4AYI1</accession>
<protein>
    <recommendedName>
        <fullName evidence="6">Beta-xylanase</fullName>
        <ecNumber evidence="6">3.2.1.8</ecNumber>
    </recommendedName>
</protein>
<dbReference type="PANTHER" id="PTHR31490:SF90">
    <property type="entry name" value="ENDO-1,4-BETA-XYLANASE A"/>
    <property type="match status" value="1"/>
</dbReference>
<keyword evidence="8" id="KW-0732">Signal</keyword>
<evidence type="ECO:0000256" key="1">
    <source>
        <dbReference type="ARBA" id="ARBA00022737"/>
    </source>
</evidence>
<dbReference type="Pfam" id="PF00553">
    <property type="entry name" value="CBM_2"/>
    <property type="match status" value="1"/>
</dbReference>
<keyword evidence="1" id="KW-0677">Repeat</keyword>
<dbReference type="SUPFAM" id="SSF49384">
    <property type="entry name" value="Carbohydrate-binding domain"/>
    <property type="match status" value="1"/>
</dbReference>
<comment type="caution">
    <text evidence="11">The sequence shown here is derived from an EMBL/GenBank/DDBJ whole genome shotgun (WGS) entry which is preliminary data.</text>
</comment>
<comment type="catalytic activity">
    <reaction evidence="6">
        <text>Endohydrolysis of (1-&gt;4)-beta-D-xylosidic linkages in xylans.</text>
        <dbReference type="EC" id="3.2.1.8"/>
    </reaction>
</comment>
<dbReference type="InterPro" id="IPR001000">
    <property type="entry name" value="GH10_dom"/>
</dbReference>
<sequence length="662" mass="70463">MRASLRLALVSLAAALPVAAAMVATTAASAADEPTPITVLTSDFEDGTTQGWAGRASEAVAASTTVAHGGSGSLAVTGRTATWQGPSLDVLGEFEKGTAYTISAWVRLATGSDNARLSVERRTDGIAAYDQVVGNTAVDSGRWVNLTGRYTLATDVDFLRIYVETASSTGDLFIDDVTASYVPALPIQTTIPSIKDVVTEFPVGASITGAEIVTEHGQLLDKHFNSVTPGNALKWDATEPTEGTFTYAQADPLVAFAKAHGMAIRGHTLVWHNQTPSWVFTGADGQPMTATAEDKALLLERLENHIRNVAAHYGTDIGVWDVVNEVIDENQADGLRRSTWFTVAGLDYIRTAFRVAREVAPHAKLFINDYNTNVPAKRDKLYALVAQLKSEGVPIDGVGHQMHINVSWPSVAETKAMLDKFLPLGLEQQITEMDVSIYTSNGESFPAPPADRLLQQAYVYRDMFALFRQYEGEITSVTLWGLADDNTWLDTFPVTRKDAPLLFDTRLQAKSAYWGVADPTKIGTSTSPPPTTVSPSPTTPGPTTPSPTTPGPTIGTTACSVTYRVTGSWQGGFQADVRVTNTGTTAWTSWTLGWQFPAGQQISQLWNGGVAQSGATVTVANASWNGTVAPGASASFGFLGSWTGTNPSPAGYSLRGTACTVA</sequence>
<dbReference type="Pfam" id="PF02018">
    <property type="entry name" value="CBM_4_9"/>
    <property type="match status" value="1"/>
</dbReference>
<dbReference type="RefSeq" id="WP_267563423.1">
    <property type="nucleotide sequence ID" value="NZ_JAPNTZ010000005.1"/>
</dbReference>
<evidence type="ECO:0000256" key="6">
    <source>
        <dbReference type="RuleBase" id="RU361174"/>
    </source>
</evidence>
<feature type="compositionally biased region" description="Pro residues" evidence="7">
    <location>
        <begin position="527"/>
        <end position="550"/>
    </location>
</feature>
<dbReference type="InterPro" id="IPR018366">
    <property type="entry name" value="CBM2_CS"/>
</dbReference>
<proteinExistence type="inferred from homology"/>
<dbReference type="Gene3D" id="2.60.40.290">
    <property type="match status" value="1"/>
</dbReference>
<dbReference type="InterPro" id="IPR003305">
    <property type="entry name" value="CenC_carb-bd"/>
</dbReference>
<evidence type="ECO:0000313" key="11">
    <source>
        <dbReference type="EMBL" id="MCY1139308.1"/>
    </source>
</evidence>
<dbReference type="SUPFAM" id="SSF51445">
    <property type="entry name" value="(Trans)glycosidases"/>
    <property type="match status" value="1"/>
</dbReference>
<dbReference type="InterPro" id="IPR001919">
    <property type="entry name" value="CBD2"/>
</dbReference>
<dbReference type="PROSITE" id="PS51173">
    <property type="entry name" value="CBM2"/>
    <property type="match status" value="1"/>
</dbReference>
<feature type="chain" id="PRO_5047412077" description="Beta-xylanase" evidence="8">
    <location>
        <begin position="31"/>
        <end position="662"/>
    </location>
</feature>
<evidence type="ECO:0000256" key="4">
    <source>
        <dbReference type="ARBA" id="ARBA00023295"/>
    </source>
</evidence>
<dbReference type="InterPro" id="IPR008965">
    <property type="entry name" value="CBM2/CBM3_carb-bd_dom_sf"/>
</dbReference>
<dbReference type="Gene3D" id="3.20.20.80">
    <property type="entry name" value="Glycosidases"/>
    <property type="match status" value="1"/>
</dbReference>
<dbReference type="SMART" id="SM00633">
    <property type="entry name" value="Glyco_10"/>
    <property type="match status" value="1"/>
</dbReference>
<dbReference type="PROSITE" id="PS00561">
    <property type="entry name" value="CBM2_A"/>
    <property type="match status" value="1"/>
</dbReference>
<dbReference type="PANTHER" id="PTHR31490">
    <property type="entry name" value="GLYCOSYL HYDROLASE"/>
    <property type="match status" value="1"/>
</dbReference>
<feature type="domain" description="CBM2" evidence="9">
    <location>
        <begin position="552"/>
        <end position="662"/>
    </location>
</feature>
<feature type="signal peptide" evidence="8">
    <location>
        <begin position="1"/>
        <end position="30"/>
    </location>
</feature>